<dbReference type="AlphaFoldDB" id="A0A9P4PXZ8"/>
<evidence type="ECO:0008006" key="4">
    <source>
        <dbReference type="Google" id="ProtNLM"/>
    </source>
</evidence>
<evidence type="ECO:0000313" key="3">
    <source>
        <dbReference type="Proteomes" id="UP000799764"/>
    </source>
</evidence>
<evidence type="ECO:0000313" key="2">
    <source>
        <dbReference type="EMBL" id="KAF2450911.1"/>
    </source>
</evidence>
<dbReference type="Proteomes" id="UP000799764">
    <property type="component" value="Unassembled WGS sequence"/>
</dbReference>
<feature type="chain" id="PRO_5040435023" description="Cyanovirin-N domain-containing protein" evidence="1">
    <location>
        <begin position="21"/>
        <end position="297"/>
    </location>
</feature>
<evidence type="ECO:0000256" key="1">
    <source>
        <dbReference type="SAM" id="SignalP"/>
    </source>
</evidence>
<accession>A0A9P4PXZ8</accession>
<comment type="caution">
    <text evidence="2">The sequence shown here is derived from an EMBL/GenBank/DDBJ whole genome shotgun (WGS) entry which is preliminary data.</text>
</comment>
<keyword evidence="3" id="KW-1185">Reference proteome</keyword>
<organism evidence="2 3">
    <name type="scientific">Karstenula rhodostoma CBS 690.94</name>
    <dbReference type="NCBI Taxonomy" id="1392251"/>
    <lineage>
        <taxon>Eukaryota</taxon>
        <taxon>Fungi</taxon>
        <taxon>Dikarya</taxon>
        <taxon>Ascomycota</taxon>
        <taxon>Pezizomycotina</taxon>
        <taxon>Dothideomycetes</taxon>
        <taxon>Pleosporomycetidae</taxon>
        <taxon>Pleosporales</taxon>
        <taxon>Massarineae</taxon>
        <taxon>Didymosphaeriaceae</taxon>
        <taxon>Karstenula</taxon>
    </lineage>
</organism>
<protein>
    <recommendedName>
        <fullName evidence="4">Cyanovirin-N domain-containing protein</fullName>
    </recommendedName>
</protein>
<name>A0A9P4PXZ8_9PLEO</name>
<reference evidence="2" key="1">
    <citation type="journal article" date="2020" name="Stud. Mycol.">
        <title>101 Dothideomycetes genomes: a test case for predicting lifestyles and emergence of pathogens.</title>
        <authorList>
            <person name="Haridas S."/>
            <person name="Albert R."/>
            <person name="Binder M."/>
            <person name="Bloem J."/>
            <person name="Labutti K."/>
            <person name="Salamov A."/>
            <person name="Andreopoulos B."/>
            <person name="Baker S."/>
            <person name="Barry K."/>
            <person name="Bills G."/>
            <person name="Bluhm B."/>
            <person name="Cannon C."/>
            <person name="Castanera R."/>
            <person name="Culley D."/>
            <person name="Daum C."/>
            <person name="Ezra D."/>
            <person name="Gonzalez J."/>
            <person name="Henrissat B."/>
            <person name="Kuo A."/>
            <person name="Liang C."/>
            <person name="Lipzen A."/>
            <person name="Lutzoni F."/>
            <person name="Magnuson J."/>
            <person name="Mondo S."/>
            <person name="Nolan M."/>
            <person name="Ohm R."/>
            <person name="Pangilinan J."/>
            <person name="Park H.-J."/>
            <person name="Ramirez L."/>
            <person name="Alfaro M."/>
            <person name="Sun H."/>
            <person name="Tritt A."/>
            <person name="Yoshinaga Y."/>
            <person name="Zwiers L.-H."/>
            <person name="Turgeon B."/>
            <person name="Goodwin S."/>
            <person name="Spatafora J."/>
            <person name="Crous P."/>
            <person name="Grigoriev I."/>
        </authorList>
    </citation>
    <scope>NUCLEOTIDE SEQUENCE</scope>
    <source>
        <strain evidence="2">CBS 690.94</strain>
    </source>
</reference>
<gene>
    <name evidence="2" type="ORF">P171DRAFT_516686</name>
</gene>
<dbReference type="EMBL" id="MU001493">
    <property type="protein sequence ID" value="KAF2450911.1"/>
    <property type="molecule type" value="Genomic_DNA"/>
</dbReference>
<proteinExistence type="predicted"/>
<sequence length="297" mass="33047">MKLVSAILAAAAALVVLVFAECVSGISAAKSGWEGDDKCLDTHMPSAELVRRTQVRSAGQVNEDRSETYDTTQQADIQYIEDLMMLRHCRHEACRKSACARAAEIATNGDNCNQLRSACELRKRRIARELVEPVIAEDHKRHGLEEPDIVERPHADGAVDNFETAEKHQAGEDLVKVPIPETSKPQVDGDSIGPRAYHLMTIWDEPIYAGTFAWVYFSQMLAGACVDLEGYGWESLRLYPMDTVYNCVLFDTPGCSNANRAVKLAHGEVGFDIAHFGFFLDGYWWHNVRSVRCQSGP</sequence>
<dbReference type="OrthoDB" id="10521163at2759"/>
<feature type="signal peptide" evidence="1">
    <location>
        <begin position="1"/>
        <end position="20"/>
    </location>
</feature>
<keyword evidence="1" id="KW-0732">Signal</keyword>